<dbReference type="AlphaFoldDB" id="A0A4P6XP38"/>
<organism evidence="8 9">
    <name type="scientific">Metschnikowia aff. pulcherrima</name>
    <dbReference type="NCBI Taxonomy" id="2163413"/>
    <lineage>
        <taxon>Eukaryota</taxon>
        <taxon>Fungi</taxon>
        <taxon>Dikarya</taxon>
        <taxon>Ascomycota</taxon>
        <taxon>Saccharomycotina</taxon>
        <taxon>Pichiomycetes</taxon>
        <taxon>Metschnikowiaceae</taxon>
        <taxon>Metschnikowia</taxon>
    </lineage>
</organism>
<feature type="transmembrane region" description="Helical" evidence="7">
    <location>
        <begin position="7"/>
        <end position="26"/>
    </location>
</feature>
<evidence type="ECO:0000313" key="9">
    <source>
        <dbReference type="Proteomes" id="UP000292447"/>
    </source>
</evidence>
<dbReference type="GO" id="GO:0016020">
    <property type="term" value="C:membrane"/>
    <property type="evidence" value="ECO:0007669"/>
    <property type="project" value="UniProtKB-SubCell"/>
</dbReference>
<evidence type="ECO:0000256" key="6">
    <source>
        <dbReference type="SAM" id="MobiDB-lite"/>
    </source>
</evidence>
<feature type="region of interest" description="Disordered" evidence="6">
    <location>
        <begin position="121"/>
        <end position="146"/>
    </location>
</feature>
<dbReference type="InterPro" id="IPR000612">
    <property type="entry name" value="PMP3"/>
</dbReference>
<reference evidence="9" key="1">
    <citation type="submission" date="2019-03" db="EMBL/GenBank/DDBJ databases">
        <title>Snf2 controls pulcherriminic acid biosynthesis and connects pigmentation and antifungal activity of the yeast Metschnikowia pulcherrima.</title>
        <authorList>
            <person name="Gore-Lloyd D."/>
            <person name="Sumann I."/>
            <person name="Brachmann A.O."/>
            <person name="Schneeberger K."/>
            <person name="Ortiz-Merino R.A."/>
            <person name="Moreno-Beltran M."/>
            <person name="Schlaefli M."/>
            <person name="Kirner P."/>
            <person name="Santos Kron A."/>
            <person name="Wolfe K.H."/>
            <person name="Piel J."/>
            <person name="Ahrens C.H."/>
            <person name="Henk D."/>
            <person name="Freimoser F.M."/>
        </authorList>
    </citation>
    <scope>NUCLEOTIDE SEQUENCE [LARGE SCALE GENOMIC DNA]</scope>
    <source>
        <strain evidence="9">APC 1.2</strain>
    </source>
</reference>
<keyword evidence="5 7" id="KW-0472">Membrane</keyword>
<evidence type="ECO:0000313" key="8">
    <source>
        <dbReference type="EMBL" id="QBM87551.1"/>
    </source>
</evidence>
<dbReference type="Pfam" id="PF01679">
    <property type="entry name" value="Pmp3"/>
    <property type="match status" value="1"/>
</dbReference>
<comment type="similarity">
    <text evidence="2">Belongs to the UPF0057 (PMP3) family.</text>
</comment>
<gene>
    <name evidence="8" type="primary">MPUL0B07570</name>
    <name evidence="8" type="ORF">METSCH_B07570</name>
</gene>
<comment type="subcellular location">
    <subcellularLocation>
        <location evidence="1">Membrane</location>
    </subcellularLocation>
</comment>
<keyword evidence="3 7" id="KW-0812">Transmembrane</keyword>
<evidence type="ECO:0000256" key="3">
    <source>
        <dbReference type="ARBA" id="ARBA00022692"/>
    </source>
</evidence>
<evidence type="ECO:0000256" key="1">
    <source>
        <dbReference type="ARBA" id="ARBA00004370"/>
    </source>
</evidence>
<accession>A0A4P6XP38</accession>
<dbReference type="Proteomes" id="UP000292447">
    <property type="component" value="Chromosome II"/>
</dbReference>
<protein>
    <submittedName>
        <fullName evidence="8">Uncharacterized membrane protein YqaE, similar toBlt101, UPF0057 family</fullName>
    </submittedName>
</protein>
<evidence type="ECO:0000256" key="4">
    <source>
        <dbReference type="ARBA" id="ARBA00022989"/>
    </source>
</evidence>
<evidence type="ECO:0000256" key="2">
    <source>
        <dbReference type="ARBA" id="ARBA00009530"/>
    </source>
</evidence>
<evidence type="ECO:0000256" key="5">
    <source>
        <dbReference type="ARBA" id="ARBA00023136"/>
    </source>
</evidence>
<sequence>MCCCECFSDIFLVIVLVLFPPLPVWIRRGICLMDSLINILLCILGYFPGLIHSWYVIAKYPPYSRRYELKVYYIYQNLADLESQTQRSNHHHHHHHHHSGAPSAVSRQPLAILAPNYGSTNEHTVQEGSSNGNSAPPAYSEISGKK</sequence>
<keyword evidence="9" id="KW-1185">Reference proteome</keyword>
<proteinExistence type="inferred from homology"/>
<evidence type="ECO:0000256" key="7">
    <source>
        <dbReference type="SAM" id="Phobius"/>
    </source>
</evidence>
<dbReference type="PANTHER" id="PTHR21659">
    <property type="entry name" value="HYDROPHOBIC PROTEIN RCI2 LOW TEMPERATURE AND SALT RESPONSIVE PROTEIN LTI6 -RELATED"/>
    <property type="match status" value="1"/>
</dbReference>
<dbReference type="PANTHER" id="PTHR21659:SF57">
    <property type="entry name" value="PLASMA MEMBRANE PROTEOLIPID 31"/>
    <property type="match status" value="1"/>
</dbReference>
<keyword evidence="4 7" id="KW-1133">Transmembrane helix</keyword>
<name>A0A4P6XP38_9ASCO</name>
<feature type="compositionally biased region" description="Basic residues" evidence="6">
    <location>
        <begin position="88"/>
        <end position="99"/>
    </location>
</feature>
<feature type="transmembrane region" description="Helical" evidence="7">
    <location>
        <begin position="38"/>
        <end position="57"/>
    </location>
</feature>
<dbReference type="EMBL" id="CP034457">
    <property type="protein sequence ID" value="QBM87551.1"/>
    <property type="molecule type" value="Genomic_DNA"/>
</dbReference>
<feature type="compositionally biased region" description="Polar residues" evidence="6">
    <location>
        <begin position="121"/>
        <end position="134"/>
    </location>
</feature>
<feature type="region of interest" description="Disordered" evidence="6">
    <location>
        <begin position="86"/>
        <end position="105"/>
    </location>
</feature>